<reference evidence="1 2" key="1">
    <citation type="submission" date="2017-02" db="EMBL/GenBank/DDBJ databases">
        <title>Draft genome sequence of Moraxella canis CCUG 8415A type strain.</title>
        <authorList>
            <person name="Engstrom-Jakobsson H."/>
            <person name="Salva-Serra F."/>
            <person name="Thorell K."/>
            <person name="Gonzales-Siles L."/>
            <person name="Karlsson R."/>
            <person name="Boulund F."/>
            <person name="Engstrand L."/>
            <person name="Moore E."/>
        </authorList>
    </citation>
    <scope>NUCLEOTIDE SEQUENCE [LARGE SCALE GENOMIC DNA]</scope>
    <source>
        <strain evidence="1 2">CCUG 8415A</strain>
    </source>
</reference>
<name>A0A1S9ZLU7_9GAMM</name>
<proteinExistence type="predicted"/>
<evidence type="ECO:0000313" key="1">
    <source>
        <dbReference type="EMBL" id="OOR84237.1"/>
    </source>
</evidence>
<dbReference type="EMBL" id="MUXT01000005">
    <property type="protein sequence ID" value="OOR84237.1"/>
    <property type="molecule type" value="Genomic_DNA"/>
</dbReference>
<organism evidence="1 2">
    <name type="scientific">Moraxella canis</name>
    <dbReference type="NCBI Taxonomy" id="90239"/>
    <lineage>
        <taxon>Bacteria</taxon>
        <taxon>Pseudomonadati</taxon>
        <taxon>Pseudomonadota</taxon>
        <taxon>Gammaproteobacteria</taxon>
        <taxon>Moraxellales</taxon>
        <taxon>Moraxellaceae</taxon>
        <taxon>Moraxella</taxon>
    </lineage>
</organism>
<dbReference type="Proteomes" id="UP000190322">
    <property type="component" value="Unassembled WGS sequence"/>
</dbReference>
<accession>A0A1S9ZLU7</accession>
<comment type="caution">
    <text evidence="1">The sequence shown here is derived from an EMBL/GenBank/DDBJ whole genome shotgun (WGS) entry which is preliminary data.</text>
</comment>
<evidence type="ECO:0000313" key="2">
    <source>
        <dbReference type="Proteomes" id="UP000190322"/>
    </source>
</evidence>
<gene>
    <name evidence="1" type="ORF">B0180_04735</name>
</gene>
<sequence length="69" mass="8052">MTDQISFSCIIYRAYRIGEYTYLSNNGSRRAPKSSNDIDLTTFFILIILAYKKPHPISDQMRQSDQMLN</sequence>
<dbReference type="AlphaFoldDB" id="A0A1S9ZLU7"/>
<evidence type="ECO:0008006" key="3">
    <source>
        <dbReference type="Google" id="ProtNLM"/>
    </source>
</evidence>
<protein>
    <recommendedName>
        <fullName evidence="3">Transposase</fullName>
    </recommendedName>
</protein>